<sequence>MIFPFGIEKEAEIYCTSTKVALKSQERNIEPQIAGMANNLIVKGVVNFPYSTILQFMVTWTEQAVRANGWNIQDEDGASWWIGLYAQSYIRAMNNNEHSFDEIFKAVFIKYFKDKQL</sequence>
<gene>
    <name evidence="1" type="ORF">RVH17_03345</name>
</gene>
<organism evidence="1 2">
    <name type="scientific">Alistipes finegoldii</name>
    <dbReference type="NCBI Taxonomy" id="214856"/>
    <lineage>
        <taxon>Bacteria</taxon>
        <taxon>Pseudomonadati</taxon>
        <taxon>Bacteroidota</taxon>
        <taxon>Bacteroidia</taxon>
        <taxon>Bacteroidales</taxon>
        <taxon>Rikenellaceae</taxon>
        <taxon>Alistipes</taxon>
    </lineage>
</organism>
<dbReference type="Proteomes" id="UP001181347">
    <property type="component" value="Unassembled WGS sequence"/>
</dbReference>
<evidence type="ECO:0000313" key="2">
    <source>
        <dbReference type="Proteomes" id="UP001181347"/>
    </source>
</evidence>
<dbReference type="EMBL" id="JAWDES010000004">
    <property type="protein sequence ID" value="MDU0259153.1"/>
    <property type="molecule type" value="Genomic_DNA"/>
</dbReference>
<dbReference type="AlphaFoldDB" id="A0AAE4RW77"/>
<dbReference type="RefSeq" id="WP_195285310.1">
    <property type="nucleotide sequence ID" value="NZ_JAHOOI010000018.1"/>
</dbReference>
<name>A0AAE4RW77_9BACT</name>
<reference evidence="1" key="1">
    <citation type="submission" date="2023-10" db="EMBL/GenBank/DDBJ databases">
        <title>Genome Sequence of the Bacteria from From Gut Wall in Crohn's Disease.</title>
        <authorList>
            <person name="Rodriguez-Palacios A."/>
        </authorList>
    </citation>
    <scope>NUCLEOTIDE SEQUENCE</scope>
    <source>
        <strain evidence="1">CavFT-hAR58</strain>
    </source>
</reference>
<comment type="caution">
    <text evidence="1">The sequence shown here is derived from an EMBL/GenBank/DDBJ whole genome shotgun (WGS) entry which is preliminary data.</text>
</comment>
<protein>
    <submittedName>
        <fullName evidence="1">Uncharacterized protein</fullName>
    </submittedName>
</protein>
<evidence type="ECO:0000313" key="1">
    <source>
        <dbReference type="EMBL" id="MDU0259153.1"/>
    </source>
</evidence>
<proteinExistence type="predicted"/>
<accession>A0AAE4RW77</accession>